<dbReference type="GO" id="GO:0000028">
    <property type="term" value="P:ribosomal small subunit assembly"/>
    <property type="evidence" value="ECO:0007669"/>
    <property type="project" value="TreeGrafter"/>
</dbReference>
<keyword evidence="4" id="KW-0694">RNA-binding</keyword>
<dbReference type="EMBL" id="KT007010">
    <property type="protein sequence ID" value="AKQ03272.1"/>
    <property type="molecule type" value="Genomic_DNA"/>
</dbReference>
<name>A0A0H4T9W5_9ARCH</name>
<dbReference type="GO" id="GO:0022627">
    <property type="term" value="C:cytosolic small ribosomal subunit"/>
    <property type="evidence" value="ECO:0007669"/>
    <property type="project" value="TreeGrafter"/>
</dbReference>
<evidence type="ECO:0000256" key="4">
    <source>
        <dbReference type="HAMAP-Rule" id="MF_00531"/>
    </source>
</evidence>
<gene>
    <name evidence="4" type="primary">rps19p</name>
</gene>
<comment type="similarity">
    <text evidence="1 4 5">Belongs to the universal ribosomal protein uS19 family.</text>
</comment>
<keyword evidence="4" id="KW-0699">rRNA-binding</keyword>
<dbReference type="PANTHER" id="PTHR11880">
    <property type="entry name" value="RIBOSOMAL PROTEIN S19P FAMILY MEMBER"/>
    <property type="match status" value="1"/>
</dbReference>
<dbReference type="PANTHER" id="PTHR11880:SF2">
    <property type="entry name" value="SMALL RIBOSOMAL SUBUNIT PROTEIN US19"/>
    <property type="match status" value="1"/>
</dbReference>
<organism evidence="6">
    <name type="scientific">uncultured archaeon Rifle_16ft_4_minimus_37913</name>
    <dbReference type="NCBI Taxonomy" id="1665152"/>
    <lineage>
        <taxon>Archaea</taxon>
        <taxon>environmental samples</taxon>
    </lineage>
</organism>
<dbReference type="InterPro" id="IPR023575">
    <property type="entry name" value="Ribosomal_uS19_SF"/>
</dbReference>
<dbReference type="PROSITE" id="PS00323">
    <property type="entry name" value="RIBOSOMAL_S19"/>
    <property type="match status" value="1"/>
</dbReference>
<sequence>MKTEDTSEIKRKEFTYRGKTLEELKKLDVREFSKYIKSGERRTALRQFQKIEDFISRAKVKINKNKPVRTHERSLVIVPEMVGMRVDIHDGRKFIPVSITGEMLGHRFGEFAMTRGRVKHSKAGIGATKGSKFKAKK</sequence>
<comment type="function">
    <text evidence="4">Protein S19 forms a complex with S13 that binds strongly to the 16S ribosomal RNA.</text>
</comment>
<keyword evidence="2 4" id="KW-0689">Ribosomal protein</keyword>
<evidence type="ECO:0000256" key="2">
    <source>
        <dbReference type="ARBA" id="ARBA00022980"/>
    </source>
</evidence>
<accession>A0A0H4T9W5</accession>
<evidence type="ECO:0000256" key="3">
    <source>
        <dbReference type="ARBA" id="ARBA00023274"/>
    </source>
</evidence>
<dbReference type="Pfam" id="PF00203">
    <property type="entry name" value="Ribosomal_S19"/>
    <property type="match status" value="1"/>
</dbReference>
<dbReference type="AlphaFoldDB" id="A0A0H4T9W5"/>
<dbReference type="GO" id="GO:0019843">
    <property type="term" value="F:rRNA binding"/>
    <property type="evidence" value="ECO:0007669"/>
    <property type="project" value="UniProtKB-UniRule"/>
</dbReference>
<evidence type="ECO:0000313" key="6">
    <source>
        <dbReference type="EMBL" id="AKQ03272.1"/>
    </source>
</evidence>
<dbReference type="GO" id="GO:0003735">
    <property type="term" value="F:structural constituent of ribosome"/>
    <property type="evidence" value="ECO:0007669"/>
    <property type="project" value="InterPro"/>
</dbReference>
<evidence type="ECO:0000256" key="5">
    <source>
        <dbReference type="RuleBase" id="RU003485"/>
    </source>
</evidence>
<dbReference type="InterPro" id="IPR020934">
    <property type="entry name" value="Ribosomal_uS19_CS"/>
</dbReference>
<dbReference type="Gene3D" id="3.30.860.10">
    <property type="entry name" value="30s Ribosomal Protein S19, Chain A"/>
    <property type="match status" value="1"/>
</dbReference>
<reference evidence="6" key="1">
    <citation type="journal article" date="2015" name="ISME J.">
        <title>Aquifer environment selects for microbial species cohorts in sediment and groundwater.</title>
        <authorList>
            <person name="Hug L.A."/>
            <person name="Thomas B.C."/>
            <person name="Brown C.T."/>
            <person name="Frischkorn K.R."/>
            <person name="Williams K.H."/>
            <person name="Tringe S.G."/>
            <person name="Banfield J.F."/>
        </authorList>
    </citation>
    <scope>NUCLEOTIDE SEQUENCE</scope>
</reference>
<dbReference type="PRINTS" id="PR00975">
    <property type="entry name" value="RIBOSOMALS19"/>
</dbReference>
<dbReference type="InterPro" id="IPR002222">
    <property type="entry name" value="Ribosomal_uS19"/>
</dbReference>
<evidence type="ECO:0000256" key="1">
    <source>
        <dbReference type="ARBA" id="ARBA00007345"/>
    </source>
</evidence>
<proteinExistence type="inferred from homology"/>
<dbReference type="HAMAP" id="MF_00531">
    <property type="entry name" value="Ribosomal_uS19"/>
    <property type="match status" value="1"/>
</dbReference>
<dbReference type="SUPFAM" id="SSF54570">
    <property type="entry name" value="Ribosomal protein S19"/>
    <property type="match status" value="1"/>
</dbReference>
<dbReference type="PIRSF" id="PIRSF002144">
    <property type="entry name" value="Ribosomal_S19"/>
    <property type="match status" value="1"/>
</dbReference>
<protein>
    <recommendedName>
        <fullName evidence="4">Small ribosomal subunit protein uS19</fullName>
    </recommendedName>
</protein>
<dbReference type="GO" id="GO:0006412">
    <property type="term" value="P:translation"/>
    <property type="evidence" value="ECO:0007669"/>
    <property type="project" value="UniProtKB-UniRule"/>
</dbReference>
<keyword evidence="3 4" id="KW-0687">Ribonucleoprotein</keyword>